<dbReference type="Proteomes" id="UP000598360">
    <property type="component" value="Unassembled WGS sequence"/>
</dbReference>
<dbReference type="AlphaFoldDB" id="A0A929BE87"/>
<comment type="caution">
    <text evidence="2">The sequence shown here is derived from an EMBL/GenBank/DDBJ whole genome shotgun (WGS) entry which is preliminary data.</text>
</comment>
<reference evidence="2" key="1">
    <citation type="submission" date="2020-10" db="EMBL/GenBank/DDBJ databases">
        <title>Diversity and distribution of actinomycetes associated with coral in the coast of Hainan.</title>
        <authorList>
            <person name="Li F."/>
        </authorList>
    </citation>
    <scope>NUCLEOTIDE SEQUENCE</scope>
    <source>
        <strain evidence="2">HNM0983</strain>
    </source>
</reference>
<protein>
    <submittedName>
        <fullName evidence="2">Alpha/beta hydrolase</fullName>
    </submittedName>
</protein>
<evidence type="ECO:0000313" key="3">
    <source>
        <dbReference type="Proteomes" id="UP000598360"/>
    </source>
</evidence>
<name>A0A929BE87_9PSEU</name>
<dbReference type="InterPro" id="IPR052897">
    <property type="entry name" value="Sec-Metab_Biosynth_Hydrolase"/>
</dbReference>
<organism evidence="2 3">
    <name type="scientific">Saccharopolyspora montiporae</name>
    <dbReference type="NCBI Taxonomy" id="2781240"/>
    <lineage>
        <taxon>Bacteria</taxon>
        <taxon>Bacillati</taxon>
        <taxon>Actinomycetota</taxon>
        <taxon>Actinomycetes</taxon>
        <taxon>Pseudonocardiales</taxon>
        <taxon>Pseudonocardiaceae</taxon>
        <taxon>Saccharopolyspora</taxon>
    </lineage>
</organism>
<dbReference type="InterPro" id="IPR029058">
    <property type="entry name" value="AB_hydrolase_fold"/>
</dbReference>
<dbReference type="PANTHER" id="PTHR37017:SF11">
    <property type="entry name" value="ESTERASE_LIPASE_THIOESTERASE DOMAIN-CONTAINING PROTEIN"/>
    <property type="match status" value="1"/>
</dbReference>
<dbReference type="GO" id="GO:0016787">
    <property type="term" value="F:hydrolase activity"/>
    <property type="evidence" value="ECO:0007669"/>
    <property type="project" value="UniProtKB-KW"/>
</dbReference>
<feature type="domain" description="AB hydrolase-1" evidence="1">
    <location>
        <begin position="4"/>
        <end position="218"/>
    </location>
</feature>
<evidence type="ECO:0000259" key="1">
    <source>
        <dbReference type="Pfam" id="PF12697"/>
    </source>
</evidence>
<keyword evidence="2" id="KW-0378">Hydrolase</keyword>
<gene>
    <name evidence="2" type="ORF">IQ251_18380</name>
</gene>
<proteinExistence type="predicted"/>
<dbReference type="PANTHER" id="PTHR37017">
    <property type="entry name" value="AB HYDROLASE-1 DOMAIN-CONTAINING PROTEIN-RELATED"/>
    <property type="match status" value="1"/>
</dbReference>
<keyword evidence="3" id="KW-1185">Reference proteome</keyword>
<dbReference type="Gene3D" id="3.40.50.1820">
    <property type="entry name" value="alpha/beta hydrolase"/>
    <property type="match status" value="1"/>
</dbReference>
<dbReference type="Pfam" id="PF12697">
    <property type="entry name" value="Abhydrolase_6"/>
    <property type="match status" value="1"/>
</dbReference>
<dbReference type="InterPro" id="IPR000073">
    <property type="entry name" value="AB_hydrolase_1"/>
</dbReference>
<accession>A0A929BE87</accession>
<dbReference type="SUPFAM" id="SSF53474">
    <property type="entry name" value="alpha/beta-Hydrolases"/>
    <property type="match status" value="1"/>
</dbReference>
<sequence length="227" mass="24048">MATFVLIPGAGGAGTVYWREVAADLESRGHTAVPVEIDGSDPALGLPEYAAITDAAIGDHRDVVLVAQSMGAFTAPMIGKRDALDRLVLLNAMIPLPGESPGEWFEATGSGEARRAANAAAGRSNEFDLDEVFLHDLPADRKADMSEGDRDPAETPFGQRCAFRAWPDVPIHVLVGADDRLFPAEFQLAVARDRLGIAGEVLPGGHLVAKSRPAELAARLVGYLDAR</sequence>
<dbReference type="RefSeq" id="WP_193930074.1">
    <property type="nucleotide sequence ID" value="NZ_JADEYC010000042.1"/>
</dbReference>
<dbReference type="EMBL" id="JADEYC010000042">
    <property type="protein sequence ID" value="MBE9376423.1"/>
    <property type="molecule type" value="Genomic_DNA"/>
</dbReference>
<evidence type="ECO:0000313" key="2">
    <source>
        <dbReference type="EMBL" id="MBE9376423.1"/>
    </source>
</evidence>